<reference evidence="3" key="1">
    <citation type="submission" date="2020-09" db="EMBL/GenBank/DDBJ databases">
        <authorList>
            <person name="Yoon J.-W."/>
        </authorList>
    </citation>
    <scope>NUCLEOTIDE SEQUENCE</scope>
    <source>
        <strain evidence="3">KMU-158</strain>
    </source>
</reference>
<evidence type="ECO:0008006" key="5">
    <source>
        <dbReference type="Google" id="ProtNLM"/>
    </source>
</evidence>
<feature type="signal peptide" evidence="2">
    <location>
        <begin position="1"/>
        <end position="22"/>
    </location>
</feature>
<feature type="chain" id="PRO_5037457596" description="Carboxypeptidase regulatory-like domain-containing protein" evidence="2">
    <location>
        <begin position="23"/>
        <end position="832"/>
    </location>
</feature>
<keyword evidence="4" id="KW-1185">Reference proteome</keyword>
<organism evidence="3 4">
    <name type="scientific">Spongiibacter pelagi</name>
    <dbReference type="NCBI Taxonomy" id="2760804"/>
    <lineage>
        <taxon>Bacteria</taxon>
        <taxon>Pseudomonadati</taxon>
        <taxon>Pseudomonadota</taxon>
        <taxon>Gammaproteobacteria</taxon>
        <taxon>Cellvibrionales</taxon>
        <taxon>Spongiibacteraceae</taxon>
        <taxon>Spongiibacter</taxon>
    </lineage>
</organism>
<sequence>MTSNSNHFKKLLLPLAVSATLAACGGGGGGGGSSASTTVGGGTNKGIIKGGIVNAYAFAVKDDGTIDKGTMVATETTTDSKGKYTLTLNSNYQEGDAIYIEITAADGTVMVCDLVNCDIGTTTYAFGQDYPLDKDTFSMSAVLPKATKGEGVSVNVTPLTNAAAALAAKSVHEEDIDPSSAASISNGKVANALGIPGGSIISQGIVDLTDPESVNAADADTLSYNLKAAAVVQAGKGTGTVEDALSNFTEQFSDIGLAKNDGGSPDANLTLAEIFAAADQILDKVDDNEEVNAGEGSALKQSGSDIGAEKTVAENSEDTTPSQGEAPTDIELTGLPATKAFVRQIRNLANANISTTKGQDNFADEAQLVSDTIDGEAEATTFVLALGMEALGEAVAFLEENKGDEPQSLEDYEYLDQNTGLTVVVNFNKDTEELKLEIADAKVSFTSVDEYEVITSSDPEVSDSEPVGQKAVAAEPTTEPVEVTLSLTAHNQSVLDIDDQGDNLPDDQEDGTSYTAQSTANIDFALFGSSTAGDTSFEITENSVLSGSLVYNEDYEYYENDDEHGRIQKGDVTATDLKAKLEASLTNGDAKFVGSFEISLGDAKFVYDESTNDQHVASEVEDDGWQTTGIDDVIKHNLTANDLSIVLSGEFSNASDSLLATLSLSASNFYEECTYTETDNWDGKDDAETSECSEETESKFVSASVSLIFTLNLDGVDDDAEVKLSGMRTGLEDGTLDIDLSYNGNSLSLDFDSEKDTTTETTTEDENETTRIISRSFTVTNHNGVKLVLTETYDEEDNGTVTGKISHGGEQYATVDEEGIVRYTDETFESAL</sequence>
<name>A0A927BY94_9GAMM</name>
<proteinExistence type="predicted"/>
<evidence type="ECO:0000313" key="4">
    <source>
        <dbReference type="Proteomes" id="UP000610558"/>
    </source>
</evidence>
<dbReference type="RefSeq" id="WP_190761992.1">
    <property type="nucleotide sequence ID" value="NZ_JACXLD010000001.1"/>
</dbReference>
<evidence type="ECO:0000256" key="2">
    <source>
        <dbReference type="SAM" id="SignalP"/>
    </source>
</evidence>
<dbReference type="Proteomes" id="UP000610558">
    <property type="component" value="Unassembled WGS sequence"/>
</dbReference>
<protein>
    <recommendedName>
        <fullName evidence="5">Carboxypeptidase regulatory-like domain-containing protein</fullName>
    </recommendedName>
</protein>
<accession>A0A927BY94</accession>
<gene>
    <name evidence="3" type="ORF">IB286_02060</name>
</gene>
<dbReference type="AlphaFoldDB" id="A0A927BY94"/>
<evidence type="ECO:0000256" key="1">
    <source>
        <dbReference type="SAM" id="MobiDB-lite"/>
    </source>
</evidence>
<feature type="region of interest" description="Disordered" evidence="1">
    <location>
        <begin position="292"/>
        <end position="329"/>
    </location>
</feature>
<evidence type="ECO:0000313" key="3">
    <source>
        <dbReference type="EMBL" id="MBD2857774.1"/>
    </source>
</evidence>
<keyword evidence="2" id="KW-0732">Signal</keyword>
<comment type="caution">
    <text evidence="3">The sequence shown here is derived from an EMBL/GenBank/DDBJ whole genome shotgun (WGS) entry which is preliminary data.</text>
</comment>
<dbReference type="EMBL" id="JACXLD010000001">
    <property type="protein sequence ID" value="MBD2857774.1"/>
    <property type="molecule type" value="Genomic_DNA"/>
</dbReference>